<feature type="transmembrane region" description="Helical" evidence="7">
    <location>
        <begin position="241"/>
        <end position="267"/>
    </location>
</feature>
<dbReference type="OrthoDB" id="9806302at2"/>
<keyword evidence="9" id="KW-1185">Reference proteome</keyword>
<feature type="transmembrane region" description="Helical" evidence="7">
    <location>
        <begin position="387"/>
        <end position="407"/>
    </location>
</feature>
<sequence length="473" mass="48347">MSADRSLTDGPVGRALYSVSAPMTVGILGVLSVGLADAFFLGRAGTDELAAIGFVFPVIATLTSLSIGLSAGTSAVIAQAIGGGATGADQQRLTVHAMMLAAALSGVAAVLFFALARWLFMALGAGGAVLDAVLGYVGYWCIGFPFMVTGMALNARFRAAGRSGVAATVMSFQALLNVALDPLFIFGAGPLPPLGADGAGIATTLARLVAFAGILTYGMRRDVIRFDCAPLRGLWPSVRRIVRIGAPAALSNAIGPFGMALVTGAIATIGDTAVAGFGAATRVQGLMMVPMLALSSGIAPVVGQAWGAGRQARAQEAVRLTFLWCLGLGLGVAVLLTALAGPIAMVMTADAGAARYAAAYLRVVSWAFFCYGILITANSAMNARDRALWSMGVSMLRIFVLYVPMVWAGVLTMGYGGVLAAAVLANALGAWGALIAVRAVGLLATDRAALRAPAEWVLRRLGRGPIDRARPLG</sequence>
<dbReference type="GO" id="GO:0042910">
    <property type="term" value="F:xenobiotic transmembrane transporter activity"/>
    <property type="evidence" value="ECO:0007669"/>
    <property type="project" value="InterPro"/>
</dbReference>
<feature type="transmembrane region" description="Helical" evidence="7">
    <location>
        <begin position="54"/>
        <end position="81"/>
    </location>
</feature>
<dbReference type="NCBIfam" id="TIGR00797">
    <property type="entry name" value="matE"/>
    <property type="match status" value="1"/>
</dbReference>
<gene>
    <name evidence="8" type="ORF">D6850_01125</name>
</gene>
<evidence type="ECO:0000256" key="2">
    <source>
        <dbReference type="ARBA" id="ARBA00022448"/>
    </source>
</evidence>
<keyword evidence="4 7" id="KW-0812">Transmembrane</keyword>
<dbReference type="GO" id="GO:0005886">
    <property type="term" value="C:plasma membrane"/>
    <property type="evidence" value="ECO:0007669"/>
    <property type="project" value="UniProtKB-SubCell"/>
</dbReference>
<keyword evidence="2" id="KW-0813">Transport</keyword>
<dbReference type="EMBL" id="RAPE01000001">
    <property type="protein sequence ID" value="RKF16199.1"/>
    <property type="molecule type" value="Genomic_DNA"/>
</dbReference>
<dbReference type="PANTHER" id="PTHR43549">
    <property type="entry name" value="MULTIDRUG RESISTANCE PROTEIN YPNP-RELATED"/>
    <property type="match status" value="1"/>
</dbReference>
<comment type="subcellular location">
    <subcellularLocation>
        <location evidence="1">Cell inner membrane</location>
        <topology evidence="1">Multi-pass membrane protein</topology>
    </subcellularLocation>
</comment>
<accession>A0A3A8AXX9</accession>
<feature type="transmembrane region" description="Helical" evidence="7">
    <location>
        <begin position="287"/>
        <end position="308"/>
    </location>
</feature>
<feature type="transmembrane region" description="Helical" evidence="7">
    <location>
        <begin position="93"/>
        <end position="120"/>
    </location>
</feature>
<evidence type="ECO:0000256" key="6">
    <source>
        <dbReference type="ARBA" id="ARBA00023136"/>
    </source>
</evidence>
<keyword evidence="3" id="KW-1003">Cell membrane</keyword>
<feature type="transmembrane region" description="Helical" evidence="7">
    <location>
        <begin position="165"/>
        <end position="186"/>
    </location>
</feature>
<evidence type="ECO:0000256" key="1">
    <source>
        <dbReference type="ARBA" id="ARBA00004429"/>
    </source>
</evidence>
<dbReference type="Proteomes" id="UP000281128">
    <property type="component" value="Unassembled WGS sequence"/>
</dbReference>
<feature type="transmembrane region" description="Helical" evidence="7">
    <location>
        <begin position="320"/>
        <end position="345"/>
    </location>
</feature>
<proteinExistence type="predicted"/>
<dbReference type="RefSeq" id="WP_121163161.1">
    <property type="nucleotide sequence ID" value="NZ_RAPE01000001.1"/>
</dbReference>
<dbReference type="InterPro" id="IPR052031">
    <property type="entry name" value="Membrane_Transporter-Flippase"/>
</dbReference>
<dbReference type="Pfam" id="PF01554">
    <property type="entry name" value="MatE"/>
    <property type="match status" value="2"/>
</dbReference>
<feature type="transmembrane region" description="Helical" evidence="7">
    <location>
        <begin position="132"/>
        <end position="153"/>
    </location>
</feature>
<evidence type="ECO:0000256" key="5">
    <source>
        <dbReference type="ARBA" id="ARBA00022989"/>
    </source>
</evidence>
<name>A0A3A8AXX9_9RHOB</name>
<dbReference type="GO" id="GO:0015297">
    <property type="term" value="F:antiporter activity"/>
    <property type="evidence" value="ECO:0007669"/>
    <property type="project" value="InterPro"/>
</dbReference>
<evidence type="ECO:0000313" key="9">
    <source>
        <dbReference type="Proteomes" id="UP000281128"/>
    </source>
</evidence>
<evidence type="ECO:0000256" key="4">
    <source>
        <dbReference type="ARBA" id="ARBA00022692"/>
    </source>
</evidence>
<evidence type="ECO:0000313" key="8">
    <source>
        <dbReference type="EMBL" id="RKF16199.1"/>
    </source>
</evidence>
<dbReference type="InterPro" id="IPR002528">
    <property type="entry name" value="MATE_fam"/>
</dbReference>
<organism evidence="8 9">
    <name type="scientific">Roseovarius spongiae</name>
    <dbReference type="NCBI Taxonomy" id="2320272"/>
    <lineage>
        <taxon>Bacteria</taxon>
        <taxon>Pseudomonadati</taxon>
        <taxon>Pseudomonadota</taxon>
        <taxon>Alphaproteobacteria</taxon>
        <taxon>Rhodobacterales</taxon>
        <taxon>Roseobacteraceae</taxon>
        <taxon>Roseovarius</taxon>
    </lineage>
</organism>
<feature type="transmembrane region" description="Helical" evidence="7">
    <location>
        <begin position="21"/>
        <end position="42"/>
    </location>
</feature>
<feature type="transmembrane region" description="Helical" evidence="7">
    <location>
        <begin position="198"/>
        <end position="220"/>
    </location>
</feature>
<dbReference type="InterPro" id="IPR048279">
    <property type="entry name" value="MdtK-like"/>
</dbReference>
<dbReference type="AlphaFoldDB" id="A0A3A8AXX9"/>
<feature type="transmembrane region" description="Helical" evidence="7">
    <location>
        <begin position="413"/>
        <end position="437"/>
    </location>
</feature>
<keyword evidence="5 7" id="KW-1133">Transmembrane helix</keyword>
<reference evidence="8 9" key="1">
    <citation type="submission" date="2018-09" db="EMBL/GenBank/DDBJ databases">
        <title>Roseovarius spongiae sp. nov., isolated from a marine sponge.</title>
        <authorList>
            <person name="Zhuang L."/>
            <person name="Luo L."/>
        </authorList>
    </citation>
    <scope>NUCLEOTIDE SEQUENCE [LARGE SCALE GENOMIC DNA]</scope>
    <source>
        <strain evidence="8 9">HN-E21</strain>
    </source>
</reference>
<evidence type="ECO:0000256" key="3">
    <source>
        <dbReference type="ARBA" id="ARBA00022475"/>
    </source>
</evidence>
<dbReference type="PIRSF" id="PIRSF006603">
    <property type="entry name" value="DinF"/>
    <property type="match status" value="1"/>
</dbReference>
<comment type="caution">
    <text evidence="8">The sequence shown here is derived from an EMBL/GenBank/DDBJ whole genome shotgun (WGS) entry which is preliminary data.</text>
</comment>
<protein>
    <submittedName>
        <fullName evidence="8">MATE family efflux transporter</fullName>
    </submittedName>
</protein>
<dbReference type="PANTHER" id="PTHR43549:SF3">
    <property type="entry name" value="MULTIDRUG RESISTANCE PROTEIN YPNP-RELATED"/>
    <property type="match status" value="1"/>
</dbReference>
<feature type="transmembrane region" description="Helical" evidence="7">
    <location>
        <begin position="357"/>
        <end position="375"/>
    </location>
</feature>
<keyword evidence="6 7" id="KW-0472">Membrane</keyword>
<evidence type="ECO:0000256" key="7">
    <source>
        <dbReference type="SAM" id="Phobius"/>
    </source>
</evidence>